<feature type="transmembrane region" description="Helical" evidence="2">
    <location>
        <begin position="433"/>
        <end position="464"/>
    </location>
</feature>
<feature type="compositionally biased region" description="Basic and acidic residues" evidence="1">
    <location>
        <begin position="1066"/>
        <end position="1079"/>
    </location>
</feature>
<protein>
    <submittedName>
        <fullName evidence="3">Uncharacterized protein</fullName>
    </submittedName>
</protein>
<feature type="compositionally biased region" description="Low complexity" evidence="1">
    <location>
        <begin position="999"/>
        <end position="1020"/>
    </location>
</feature>
<feature type="compositionally biased region" description="Pro residues" evidence="1">
    <location>
        <begin position="987"/>
        <end position="998"/>
    </location>
</feature>
<keyword evidence="2" id="KW-0472">Membrane</keyword>
<proteinExistence type="predicted"/>
<evidence type="ECO:0000256" key="1">
    <source>
        <dbReference type="SAM" id="MobiDB-lite"/>
    </source>
</evidence>
<organism evidence="3 4">
    <name type="scientific">Novymonas esmeraldas</name>
    <dbReference type="NCBI Taxonomy" id="1808958"/>
    <lineage>
        <taxon>Eukaryota</taxon>
        <taxon>Discoba</taxon>
        <taxon>Euglenozoa</taxon>
        <taxon>Kinetoplastea</taxon>
        <taxon>Metakinetoplastina</taxon>
        <taxon>Trypanosomatida</taxon>
        <taxon>Trypanosomatidae</taxon>
        <taxon>Novymonas</taxon>
    </lineage>
</organism>
<reference evidence="3 4" key="1">
    <citation type="journal article" date="2021" name="MBio">
        <title>A New Model Trypanosomatid, Novymonas esmeraldas: Genomic Perception of Its 'Candidatus Pandoraea novymonadis' Endosymbiont.</title>
        <authorList>
            <person name="Zakharova A."/>
            <person name="Saura A."/>
            <person name="Butenko A."/>
            <person name="Podesvova L."/>
            <person name="Warmusova S."/>
            <person name="Kostygov A.Y."/>
            <person name="Nenarokova A."/>
            <person name="Lukes J."/>
            <person name="Opperdoes F.R."/>
            <person name="Yurchenko V."/>
        </authorList>
    </citation>
    <scope>NUCLEOTIDE SEQUENCE [LARGE SCALE GENOMIC DNA]</scope>
    <source>
        <strain evidence="3 4">E262AT.01</strain>
    </source>
</reference>
<feature type="compositionally biased region" description="Basic and acidic residues" evidence="1">
    <location>
        <begin position="251"/>
        <end position="262"/>
    </location>
</feature>
<keyword evidence="2" id="KW-1133">Transmembrane helix</keyword>
<feature type="compositionally biased region" description="Gly residues" evidence="1">
    <location>
        <begin position="930"/>
        <end position="942"/>
    </location>
</feature>
<dbReference type="EMBL" id="JAECZO010000081">
    <property type="protein sequence ID" value="KAK7196625.1"/>
    <property type="molecule type" value="Genomic_DNA"/>
</dbReference>
<accession>A0AAW0EU78</accession>
<feature type="transmembrane region" description="Helical" evidence="2">
    <location>
        <begin position="331"/>
        <end position="354"/>
    </location>
</feature>
<dbReference type="AlphaFoldDB" id="A0AAW0EU78"/>
<feature type="region of interest" description="Disordered" evidence="1">
    <location>
        <begin position="919"/>
        <end position="1079"/>
    </location>
</feature>
<feature type="region of interest" description="Disordered" evidence="1">
    <location>
        <begin position="242"/>
        <end position="275"/>
    </location>
</feature>
<sequence length="1079" mass="115031">MHVEVRLCQVEQVCAFDPQSFYRVKQLLSWHSGPSGGDEEPVKRASHGGTLLRLRHSGAYTPQLKLQVVVERLIEMESTCFCARMDWRQHEARAGSHWNNSAVGTAYHSAAVEEVVLAALPLAAADSVVKIRLLQLPPPLDYDSQQVVKRAIGNVTVGGHRHDTPLCIGVTKISLRELMAARGTIRIAMQAKRTIVSTVEAHNLDTLMTNAMFGRSESSGSAVLSVQVNGYTFGRVPRGRPMPASAAATEVAKRSLTAKDPESPGAPLPSASSGAADDATVDLEAESLNSPAIRSVLIPYVALADVLLRAGDVVSWRVPRKTGTALATVAIALYADLFDVLFVLTAALAVLCVARNVSLFSYAPAAGEPMASSTFGSGANNFQPFLYSRDNALMNSLLRARVFFSRGLLEDTYYELAFAAHVARRCRRQLAGYCVAVCCGFALLSMGTVVILLTIGAFTVYPVFLNLQGARRRSRRRTAASLLALLRHVTAAVHVPQRWRVVRVIHVAVSRTAATARPSANGSVAGSTMESLQQQFLNCIRQRTDSIGLATPTERSEASLKTRENSSAVAHRRTQTVDLDMLASHSVNFVSTLDRFQVTHVMRYFAALCFSPSVADAVGLANTTSGARRQSSNAVLQRRLCEQLRLARSLSGVLPTDVPQANNISGTNGPIGLNQQSSVSLAESRQAPVTRETQEVFQAYFNHTLSLLFYLRQQWTLHPYVTQSATTKCMPDSMRGVSVLVEPQGLVDVGEDDGVTKALLARRHSRQNTPTLGKPSGGSPVEVNGRVMALYAAYLLQGARLSVYTSSSGCGTVVPLLAPGNRMERFPQPNPCPPDLLSTLDSVWRGETSDPSGAGREVYFNADAVLQIITVYKDYWEGGGPLAATRSSVRFDVNPALGETPAATSPPRNAIRHVLAALPTLSRQSTAQRAGGGGGGGGGGAGLLRSPQVSTVFRPSGAGTSPAPPPADAVARAATTAAATTRETHPAPAPLHLPPPAATEPLTMSVVSATSTASSTDITSGPSGAVEEPPMLEATSNGDARGQPLSGSWRVDSPDPQLSATRQPSGKRDAAERPTKTRW</sequence>
<keyword evidence="2" id="KW-0812">Transmembrane</keyword>
<evidence type="ECO:0000256" key="2">
    <source>
        <dbReference type="SAM" id="Phobius"/>
    </source>
</evidence>
<dbReference type="Proteomes" id="UP001430356">
    <property type="component" value="Unassembled WGS sequence"/>
</dbReference>
<evidence type="ECO:0000313" key="3">
    <source>
        <dbReference type="EMBL" id="KAK7196625.1"/>
    </source>
</evidence>
<keyword evidence="4" id="KW-1185">Reference proteome</keyword>
<feature type="compositionally biased region" description="Low complexity" evidence="1">
    <location>
        <begin position="263"/>
        <end position="275"/>
    </location>
</feature>
<comment type="caution">
    <text evidence="3">The sequence shown here is derived from an EMBL/GenBank/DDBJ whole genome shotgun (WGS) entry which is preliminary data.</text>
</comment>
<gene>
    <name evidence="3" type="ORF">NESM_000601300</name>
</gene>
<name>A0AAW0EU78_9TRYP</name>
<evidence type="ECO:0000313" key="4">
    <source>
        <dbReference type="Proteomes" id="UP001430356"/>
    </source>
</evidence>
<feature type="compositionally biased region" description="Low complexity" evidence="1">
    <location>
        <begin position="968"/>
        <end position="981"/>
    </location>
</feature>